<dbReference type="Pfam" id="PF01915">
    <property type="entry name" value="Glyco_hydro_3_C"/>
    <property type="match status" value="1"/>
</dbReference>
<keyword evidence="3" id="KW-0119">Carbohydrate metabolism</keyword>
<protein>
    <submittedName>
        <fullName evidence="7">Glycoside hydrolase family 3 C-terminal domain-containing protein</fullName>
    </submittedName>
</protein>
<dbReference type="GO" id="GO:0016787">
    <property type="term" value="F:hydrolase activity"/>
    <property type="evidence" value="ECO:0007669"/>
    <property type="project" value="UniProtKB-KW"/>
</dbReference>
<reference evidence="7 8" key="1">
    <citation type="submission" date="2020-08" db="EMBL/GenBank/DDBJ databases">
        <title>A Genomic Blueprint of the Chicken Gut Microbiome.</title>
        <authorList>
            <person name="Gilroy R."/>
            <person name="Ravi A."/>
            <person name="Getino M."/>
            <person name="Pursley I."/>
            <person name="Horton D.L."/>
            <person name="Alikhan N.-F."/>
            <person name="Baker D."/>
            <person name="Gharbi K."/>
            <person name="Hall N."/>
            <person name="Watson M."/>
            <person name="Adriaenssens E.M."/>
            <person name="Foster-Nyarko E."/>
            <person name="Jarju S."/>
            <person name="Secka A."/>
            <person name="Antonio M."/>
            <person name="Oren A."/>
            <person name="Chaudhuri R."/>
            <person name="La Ragione R.M."/>
            <person name="Hildebrand F."/>
            <person name="Pallen M.J."/>
        </authorList>
    </citation>
    <scope>NUCLEOTIDE SEQUENCE [LARGE SCALE GENOMIC DNA]</scope>
    <source>
        <strain evidence="7 8">Sa3CVN1</strain>
    </source>
</reference>
<dbReference type="InterPro" id="IPR017853">
    <property type="entry name" value="GH"/>
</dbReference>
<dbReference type="InterPro" id="IPR026891">
    <property type="entry name" value="Fn3-like"/>
</dbReference>
<comment type="similarity">
    <text evidence="1 4">Belongs to the glycosyl hydrolase 3 family.</text>
</comment>
<dbReference type="Pfam" id="PF00933">
    <property type="entry name" value="Glyco_hydro_3"/>
    <property type="match status" value="1"/>
</dbReference>
<dbReference type="Proteomes" id="UP000627781">
    <property type="component" value="Unassembled WGS sequence"/>
</dbReference>
<sequence length="745" mass="81450">MRKRTKILVSILTTISTLAMIETVGFAADTKSELAMLTDEASIPKVISEMTLDEKCQMVCGIGLMTPYGGAGATFAIPRLGIPSVELTDGPQGVRMGGLVITPNYAPTKYATCFPNPLLNASTWSPELINKVGKAMAEECRSYGADVLLAPAMNIIRDPLGGRTFEYYSEDPYVTGVLGTEAVKGIQSQGIGACIKHFACNNQENNRIDGDEIISDRALREIYLPQYEKATKEANPWSAMASYNKVNGTRMTENKYLMEDVLRGEFGFDGMIMSDWGAYNRAEAFKAGLDMNQPGGFYNMSGILLPAWLMQIKPAVTSWNAIKESDLDRAITNILKLIIKTPTFKGEYGDKEKFKNKTTLSTEIATRNQSLSRELAAEGIVLLKNQNNTLPIRNNKIISVAGKNAFDNRGIIYEGNGSATVNADPKGVVSLTQGLKNAGFSVISKFNNKNIVEGISTEGAANLAATTDSSVISIGLPGHEGSDYGSMSLSKDQISLIKTLGDEYHKLHKKVVVVLNTGAPVEVSSWEQYADSILWVGLPGSEGANAIGDIIKGAVNPSGKLTVTWPVNYYDVPDSSYFPKNTNTPVNYKEGIYVGYRYYDTKNVAPLYRFGYGLSYTTFKYSNIKLSSDKFYLNDDNSRFIVSVDITNTGNVAGKEVAQLYIKDVQASVDRPEKELKGFVKTRVLNPGETQTAEFSINKRDLSFYSENNKAWVQETGEFNVIVGGTSDDKVLQSEGEKAKFNALN</sequence>
<dbReference type="InterPro" id="IPR002772">
    <property type="entry name" value="Glyco_hydro_3_C"/>
</dbReference>
<keyword evidence="2 4" id="KW-0378">Hydrolase</keyword>
<evidence type="ECO:0000256" key="4">
    <source>
        <dbReference type="RuleBase" id="RU361161"/>
    </source>
</evidence>
<dbReference type="InterPro" id="IPR019800">
    <property type="entry name" value="Glyco_hydro_3_AS"/>
</dbReference>
<feature type="signal peptide" evidence="5">
    <location>
        <begin position="1"/>
        <end position="27"/>
    </location>
</feature>
<dbReference type="InterPro" id="IPR050288">
    <property type="entry name" value="Cellulose_deg_GH3"/>
</dbReference>
<evidence type="ECO:0000256" key="3">
    <source>
        <dbReference type="ARBA" id="ARBA00023277"/>
    </source>
</evidence>
<evidence type="ECO:0000313" key="7">
    <source>
        <dbReference type="EMBL" id="MBD7909927.1"/>
    </source>
</evidence>
<dbReference type="Gene3D" id="3.40.50.1700">
    <property type="entry name" value="Glycoside hydrolase family 3 C-terminal domain"/>
    <property type="match status" value="1"/>
</dbReference>
<dbReference type="InterPro" id="IPR036881">
    <property type="entry name" value="Glyco_hydro_3_C_sf"/>
</dbReference>
<dbReference type="PANTHER" id="PTHR42715:SF10">
    <property type="entry name" value="BETA-GLUCOSIDASE"/>
    <property type="match status" value="1"/>
</dbReference>
<evidence type="ECO:0000259" key="6">
    <source>
        <dbReference type="SMART" id="SM01217"/>
    </source>
</evidence>
<dbReference type="InterPro" id="IPR036962">
    <property type="entry name" value="Glyco_hydro_3_N_sf"/>
</dbReference>
<evidence type="ECO:0000256" key="2">
    <source>
        <dbReference type="ARBA" id="ARBA00022801"/>
    </source>
</evidence>
<organism evidence="7 8">
    <name type="scientific">Clostridium cibarium</name>
    <dbReference type="NCBI Taxonomy" id="2762247"/>
    <lineage>
        <taxon>Bacteria</taxon>
        <taxon>Bacillati</taxon>
        <taxon>Bacillota</taxon>
        <taxon>Clostridia</taxon>
        <taxon>Eubacteriales</taxon>
        <taxon>Clostridiaceae</taxon>
        <taxon>Clostridium</taxon>
    </lineage>
</organism>
<dbReference type="PRINTS" id="PR00133">
    <property type="entry name" value="GLHYDRLASE3"/>
</dbReference>
<evidence type="ECO:0000256" key="1">
    <source>
        <dbReference type="ARBA" id="ARBA00005336"/>
    </source>
</evidence>
<dbReference type="SMART" id="SM01217">
    <property type="entry name" value="Fn3_like"/>
    <property type="match status" value="1"/>
</dbReference>
<dbReference type="PROSITE" id="PS00775">
    <property type="entry name" value="GLYCOSYL_HYDROL_F3"/>
    <property type="match status" value="1"/>
</dbReference>
<dbReference type="Gene3D" id="3.20.20.300">
    <property type="entry name" value="Glycoside hydrolase, family 3, N-terminal domain"/>
    <property type="match status" value="1"/>
</dbReference>
<dbReference type="SUPFAM" id="SSF51445">
    <property type="entry name" value="(Trans)glycosidases"/>
    <property type="match status" value="1"/>
</dbReference>
<dbReference type="RefSeq" id="WP_185966775.1">
    <property type="nucleotide sequence ID" value="NZ_JACSRA010000001.1"/>
</dbReference>
<comment type="caution">
    <text evidence="7">The sequence shown here is derived from an EMBL/GenBank/DDBJ whole genome shotgun (WGS) entry which is preliminary data.</text>
</comment>
<keyword evidence="8" id="KW-1185">Reference proteome</keyword>
<dbReference type="SUPFAM" id="SSF52279">
    <property type="entry name" value="Beta-D-glucan exohydrolase, C-terminal domain"/>
    <property type="match status" value="1"/>
</dbReference>
<keyword evidence="5" id="KW-0732">Signal</keyword>
<keyword evidence="4" id="KW-0326">Glycosidase</keyword>
<dbReference type="InterPro" id="IPR013783">
    <property type="entry name" value="Ig-like_fold"/>
</dbReference>
<feature type="domain" description="Fibronectin type III-like" evidence="6">
    <location>
        <begin position="656"/>
        <end position="727"/>
    </location>
</feature>
<evidence type="ECO:0000256" key="5">
    <source>
        <dbReference type="SAM" id="SignalP"/>
    </source>
</evidence>
<name>A0ABR8PP24_9CLOT</name>
<dbReference type="PANTHER" id="PTHR42715">
    <property type="entry name" value="BETA-GLUCOSIDASE"/>
    <property type="match status" value="1"/>
</dbReference>
<dbReference type="EMBL" id="JACSRA010000001">
    <property type="protein sequence ID" value="MBD7909927.1"/>
    <property type="molecule type" value="Genomic_DNA"/>
</dbReference>
<gene>
    <name evidence="7" type="ORF">H9661_01040</name>
</gene>
<accession>A0ABR8PP24</accession>
<feature type="chain" id="PRO_5045951067" evidence="5">
    <location>
        <begin position="28"/>
        <end position="745"/>
    </location>
</feature>
<dbReference type="InterPro" id="IPR001764">
    <property type="entry name" value="Glyco_hydro_3_N"/>
</dbReference>
<evidence type="ECO:0000313" key="8">
    <source>
        <dbReference type="Proteomes" id="UP000627781"/>
    </source>
</evidence>
<proteinExistence type="inferred from homology"/>
<dbReference type="Pfam" id="PF14310">
    <property type="entry name" value="Fn3-like"/>
    <property type="match status" value="1"/>
</dbReference>
<dbReference type="Gene3D" id="2.60.40.10">
    <property type="entry name" value="Immunoglobulins"/>
    <property type="match status" value="1"/>
</dbReference>